<dbReference type="EMBL" id="CM026431">
    <property type="protein sequence ID" value="KAG0560347.1"/>
    <property type="molecule type" value="Genomic_DNA"/>
</dbReference>
<protein>
    <submittedName>
        <fullName evidence="1">Uncharacterized protein</fullName>
    </submittedName>
</protein>
<evidence type="ECO:0000313" key="1">
    <source>
        <dbReference type="EMBL" id="KAG0560347.1"/>
    </source>
</evidence>
<proteinExistence type="predicted"/>
<evidence type="ECO:0000313" key="2">
    <source>
        <dbReference type="Proteomes" id="UP000822688"/>
    </source>
</evidence>
<keyword evidence="2" id="KW-1185">Reference proteome</keyword>
<gene>
    <name evidence="1" type="ORF">KC19_10G173600</name>
</gene>
<dbReference type="Proteomes" id="UP000822688">
    <property type="component" value="Chromosome 10"/>
</dbReference>
<sequence>MGRLFLLNESFSMEVIFFKLVTLGIVGVCKLCTTPDGKIDFCKLGSVFGLEPDSITLCGVLFPTIHDLSYASWTQIKDILGVAGTEDDPVLVRGRLKIGASLVMGGILVIHKGTCEICKLRAPKYTSQVLNALRPNGHIFDQDGVQLIGTDTLEAGNYFLIP</sequence>
<comment type="caution">
    <text evidence="1">The sequence shown here is derived from an EMBL/GenBank/DDBJ whole genome shotgun (WGS) entry which is preliminary data.</text>
</comment>
<reference evidence="1" key="1">
    <citation type="submission" date="2020-06" db="EMBL/GenBank/DDBJ databases">
        <title>WGS assembly of Ceratodon purpureus strain R40.</title>
        <authorList>
            <person name="Carey S.B."/>
            <person name="Jenkins J."/>
            <person name="Shu S."/>
            <person name="Lovell J.T."/>
            <person name="Sreedasyam A."/>
            <person name="Maumus F."/>
            <person name="Tiley G.P."/>
            <person name="Fernandez-Pozo N."/>
            <person name="Barry K."/>
            <person name="Chen C."/>
            <person name="Wang M."/>
            <person name="Lipzen A."/>
            <person name="Daum C."/>
            <person name="Saski C.A."/>
            <person name="Payton A.C."/>
            <person name="Mcbreen J.C."/>
            <person name="Conrad R.E."/>
            <person name="Kollar L.M."/>
            <person name="Olsson S."/>
            <person name="Huttunen S."/>
            <person name="Landis J.B."/>
            <person name="Wickett N.J."/>
            <person name="Johnson M.G."/>
            <person name="Rensing S.A."/>
            <person name="Grimwood J."/>
            <person name="Schmutz J."/>
            <person name="Mcdaniel S.F."/>
        </authorList>
    </citation>
    <scope>NUCLEOTIDE SEQUENCE</scope>
    <source>
        <strain evidence="1">R40</strain>
    </source>
</reference>
<organism evidence="1 2">
    <name type="scientific">Ceratodon purpureus</name>
    <name type="common">Fire moss</name>
    <name type="synonym">Dicranum purpureum</name>
    <dbReference type="NCBI Taxonomy" id="3225"/>
    <lineage>
        <taxon>Eukaryota</taxon>
        <taxon>Viridiplantae</taxon>
        <taxon>Streptophyta</taxon>
        <taxon>Embryophyta</taxon>
        <taxon>Bryophyta</taxon>
        <taxon>Bryophytina</taxon>
        <taxon>Bryopsida</taxon>
        <taxon>Dicranidae</taxon>
        <taxon>Pseudoditrichales</taxon>
        <taxon>Ditrichaceae</taxon>
        <taxon>Ceratodon</taxon>
    </lineage>
</organism>
<dbReference type="AlphaFoldDB" id="A0A8T0GP31"/>
<name>A0A8T0GP31_CERPU</name>
<accession>A0A8T0GP31</accession>